<dbReference type="AlphaFoldDB" id="A0A915L2V0"/>
<reference evidence="3" key="1">
    <citation type="submission" date="2022-11" db="UniProtKB">
        <authorList>
            <consortium name="WormBaseParasite"/>
        </authorList>
    </citation>
    <scope>IDENTIFICATION</scope>
</reference>
<evidence type="ECO:0000256" key="1">
    <source>
        <dbReference type="SAM" id="MobiDB-lite"/>
    </source>
</evidence>
<dbReference type="WBParaSite" id="nRc.2.0.1.t44088-RA">
    <property type="protein sequence ID" value="nRc.2.0.1.t44088-RA"/>
    <property type="gene ID" value="nRc.2.0.1.g44088"/>
</dbReference>
<organism evidence="2 3">
    <name type="scientific">Romanomermis culicivorax</name>
    <name type="common">Nematode worm</name>
    <dbReference type="NCBI Taxonomy" id="13658"/>
    <lineage>
        <taxon>Eukaryota</taxon>
        <taxon>Metazoa</taxon>
        <taxon>Ecdysozoa</taxon>
        <taxon>Nematoda</taxon>
        <taxon>Enoplea</taxon>
        <taxon>Dorylaimia</taxon>
        <taxon>Mermithida</taxon>
        <taxon>Mermithoidea</taxon>
        <taxon>Mermithidae</taxon>
        <taxon>Romanomermis</taxon>
    </lineage>
</organism>
<dbReference type="Proteomes" id="UP000887565">
    <property type="component" value="Unplaced"/>
</dbReference>
<protein>
    <submittedName>
        <fullName evidence="3">Uncharacterized protein</fullName>
    </submittedName>
</protein>
<evidence type="ECO:0000313" key="2">
    <source>
        <dbReference type="Proteomes" id="UP000887565"/>
    </source>
</evidence>
<proteinExistence type="predicted"/>
<accession>A0A915L2V0</accession>
<sequence>MTMSQGDGFKGSQIWGMMGAGDSNPIWVWRGTITTKGSSEFMSSTNGLKEPWDIGQPIPRNQSW</sequence>
<evidence type="ECO:0000313" key="3">
    <source>
        <dbReference type="WBParaSite" id="nRc.2.0.1.t44088-RA"/>
    </source>
</evidence>
<keyword evidence="2" id="KW-1185">Reference proteome</keyword>
<name>A0A915L2V0_ROMCU</name>
<feature type="region of interest" description="Disordered" evidence="1">
    <location>
        <begin position="39"/>
        <end position="64"/>
    </location>
</feature>